<dbReference type="Gene3D" id="3.40.30.10">
    <property type="entry name" value="Glutaredoxin"/>
    <property type="match status" value="1"/>
</dbReference>
<accession>U6MMW2</accession>
<dbReference type="RefSeq" id="XP_013433833.1">
    <property type="nucleotide sequence ID" value="XM_013578379.1"/>
</dbReference>
<dbReference type="Proteomes" id="UP000030754">
    <property type="component" value="Unassembled WGS sequence"/>
</dbReference>
<protein>
    <submittedName>
        <fullName evidence="2">Protein disulfide isomerase, putative</fullName>
    </submittedName>
</protein>
<gene>
    <name evidence="2" type="ORF">ENH_00004090</name>
</gene>
<evidence type="ECO:0000256" key="1">
    <source>
        <dbReference type="SAM" id="MobiDB-lite"/>
    </source>
</evidence>
<organism evidence="2 3">
    <name type="scientific">Eimeria necatrix</name>
    <dbReference type="NCBI Taxonomy" id="51315"/>
    <lineage>
        <taxon>Eukaryota</taxon>
        <taxon>Sar</taxon>
        <taxon>Alveolata</taxon>
        <taxon>Apicomplexa</taxon>
        <taxon>Conoidasida</taxon>
        <taxon>Coccidia</taxon>
        <taxon>Eucoccidiorida</taxon>
        <taxon>Eimeriorina</taxon>
        <taxon>Eimeriidae</taxon>
        <taxon>Eimeria</taxon>
    </lineage>
</organism>
<dbReference type="SUPFAM" id="SSF52833">
    <property type="entry name" value="Thioredoxin-like"/>
    <property type="match status" value="1"/>
</dbReference>
<feature type="compositionally biased region" description="Basic and acidic residues" evidence="1">
    <location>
        <begin position="59"/>
        <end position="78"/>
    </location>
</feature>
<dbReference type="OrthoDB" id="346791at2759"/>
<dbReference type="GO" id="GO:0016853">
    <property type="term" value="F:isomerase activity"/>
    <property type="evidence" value="ECO:0007669"/>
    <property type="project" value="UniProtKB-KW"/>
</dbReference>
<keyword evidence="2" id="KW-0413">Isomerase</keyword>
<reference evidence="2" key="2">
    <citation type="submission" date="2013-10" db="EMBL/GenBank/DDBJ databases">
        <authorList>
            <person name="Aslett M."/>
        </authorList>
    </citation>
    <scope>NUCLEOTIDE SEQUENCE [LARGE SCALE GENOMIC DNA]</scope>
    <source>
        <strain evidence="2">Houghton</strain>
    </source>
</reference>
<dbReference type="VEuPathDB" id="ToxoDB:ENH_00004090"/>
<dbReference type="AlphaFoldDB" id="U6MMW2"/>
<dbReference type="InterPro" id="IPR036249">
    <property type="entry name" value="Thioredoxin-like_sf"/>
</dbReference>
<evidence type="ECO:0000313" key="3">
    <source>
        <dbReference type="Proteomes" id="UP000030754"/>
    </source>
</evidence>
<name>U6MMW2_9EIME</name>
<keyword evidence="3" id="KW-1185">Reference proteome</keyword>
<dbReference type="GeneID" id="25470602"/>
<dbReference type="EMBL" id="HG723132">
    <property type="protein sequence ID" value="CDJ65366.1"/>
    <property type="molecule type" value="Genomic_DNA"/>
</dbReference>
<proteinExistence type="predicted"/>
<evidence type="ECO:0000313" key="2">
    <source>
        <dbReference type="EMBL" id="CDJ65366.1"/>
    </source>
</evidence>
<sequence>MLLSFLCCCGLELPVARRRQRGAVQVRALRVLGYLCIYLIFSFPQCLFSCAAEATSPRGAEKRGAPVQHPLEELELPRRQSPLQKDSGSRGEIFREEELSPLETLSVEDLGAIGPLGSPLLAVFAADCPWSEEALRESRKAQQLLRDWGSLTRVVAVPLSKSSEFRELLEAKGAPQVVSRELPKEAPVLRLYPGGRASSSAPFSTYGGPDVTAAEIAYWVLAEEGRAAEFSAEDEARPREAAGGLQATPIGPVVHARVHRGSAGALLLAQLAQQRQQLPSKSTLFKVQFVEAAEKEELRVYRQLLPFDLGEETFLSSPEPLWEPRAVLALLLEAENRKVFYGEVPTGPLLGRRALLSVQVSRFENLQDIAELLMEFYEKYKSQLAFHIARTSLKEAARAEALFSTPWGGAVLKDPRPNPWAYQRASGVLREAPPFSQYSLGMPLSFYSLEAFLDQWARGTRELHFRSHRLSATSPGGLVKELSHQQFLQTLHAAPRAPLAVLYYEPRCPGCELFLDAWKQVAAAFSQQPQLRGRLLFAQLFAELNDIIDFDLKSKLPAVVLYPEGPHRVDRRRLYMGPPVVEMLGDFLLAAAAPKEDL</sequence>
<feature type="region of interest" description="Disordered" evidence="1">
    <location>
        <begin position="59"/>
        <end position="92"/>
    </location>
</feature>
<reference evidence="2" key="1">
    <citation type="submission" date="2013-10" db="EMBL/GenBank/DDBJ databases">
        <title>Genomic analysis of the causative agents of coccidiosis in chickens.</title>
        <authorList>
            <person name="Reid A.J."/>
            <person name="Blake D."/>
            <person name="Billington K."/>
            <person name="Browne H."/>
            <person name="Dunn M."/>
            <person name="Hung S."/>
            <person name="Kawahara F."/>
            <person name="Miranda-Saavedra D."/>
            <person name="Mourier T."/>
            <person name="Nagra H."/>
            <person name="Otto T.D."/>
            <person name="Rawlings N."/>
            <person name="Sanchez A."/>
            <person name="Sanders M."/>
            <person name="Subramaniam C."/>
            <person name="Tay Y."/>
            <person name="Dear P."/>
            <person name="Doerig C."/>
            <person name="Gruber A."/>
            <person name="Parkinson J."/>
            <person name="Shirley M."/>
            <person name="Wan K.L."/>
            <person name="Berriman M."/>
            <person name="Tomley F."/>
            <person name="Pain A."/>
        </authorList>
    </citation>
    <scope>NUCLEOTIDE SEQUENCE [LARGE SCALE GENOMIC DNA]</scope>
    <source>
        <strain evidence="2">Houghton</strain>
    </source>
</reference>